<organism evidence="2 3">
    <name type="scientific">Rhodofomes roseus</name>
    <dbReference type="NCBI Taxonomy" id="34475"/>
    <lineage>
        <taxon>Eukaryota</taxon>
        <taxon>Fungi</taxon>
        <taxon>Dikarya</taxon>
        <taxon>Basidiomycota</taxon>
        <taxon>Agaricomycotina</taxon>
        <taxon>Agaricomycetes</taxon>
        <taxon>Polyporales</taxon>
        <taxon>Rhodofomes</taxon>
    </lineage>
</organism>
<dbReference type="GeneID" id="72005936"/>
<reference evidence="2 3" key="1">
    <citation type="journal article" date="2021" name="Environ. Microbiol.">
        <title>Gene family expansions and transcriptome signatures uncover fungal adaptations to wood decay.</title>
        <authorList>
            <person name="Hage H."/>
            <person name="Miyauchi S."/>
            <person name="Viragh M."/>
            <person name="Drula E."/>
            <person name="Min B."/>
            <person name="Chaduli D."/>
            <person name="Navarro D."/>
            <person name="Favel A."/>
            <person name="Norest M."/>
            <person name="Lesage-Meessen L."/>
            <person name="Balint B."/>
            <person name="Merenyi Z."/>
            <person name="de Eugenio L."/>
            <person name="Morin E."/>
            <person name="Martinez A.T."/>
            <person name="Baldrian P."/>
            <person name="Stursova M."/>
            <person name="Martinez M.J."/>
            <person name="Novotny C."/>
            <person name="Magnuson J.K."/>
            <person name="Spatafora J.W."/>
            <person name="Maurice S."/>
            <person name="Pangilinan J."/>
            <person name="Andreopoulos W."/>
            <person name="LaButti K."/>
            <person name="Hundley H."/>
            <person name="Na H."/>
            <person name="Kuo A."/>
            <person name="Barry K."/>
            <person name="Lipzen A."/>
            <person name="Henrissat B."/>
            <person name="Riley R."/>
            <person name="Ahrendt S."/>
            <person name="Nagy L.G."/>
            <person name="Grigoriev I.V."/>
            <person name="Martin F."/>
            <person name="Rosso M.N."/>
        </authorList>
    </citation>
    <scope>NUCLEOTIDE SEQUENCE [LARGE SCALE GENOMIC DNA]</scope>
    <source>
        <strain evidence="2 3">CIRM-BRFM 1785</strain>
    </source>
</reference>
<evidence type="ECO:0000313" key="3">
    <source>
        <dbReference type="Proteomes" id="UP000814176"/>
    </source>
</evidence>
<accession>A0ABQ8K028</accession>
<feature type="compositionally biased region" description="Acidic residues" evidence="1">
    <location>
        <begin position="90"/>
        <end position="105"/>
    </location>
</feature>
<sequence>MCFYLITYRQYNCGHQLPFRRHYLDCNRTVCKISVRHKREVHDCANECDQVMLADQHLVMERCLTDCDPCRGITTPTVVEGLNGSHSTDESSDSGDSEGESEGDD</sequence>
<dbReference type="Proteomes" id="UP000814176">
    <property type="component" value="Unassembled WGS sequence"/>
</dbReference>
<comment type="caution">
    <text evidence="2">The sequence shown here is derived from an EMBL/GenBank/DDBJ whole genome shotgun (WGS) entry which is preliminary data.</text>
</comment>
<evidence type="ECO:0000313" key="2">
    <source>
        <dbReference type="EMBL" id="KAH9829996.1"/>
    </source>
</evidence>
<protein>
    <submittedName>
        <fullName evidence="2">Uncharacterized protein</fullName>
    </submittedName>
</protein>
<dbReference type="RefSeq" id="XP_047773359.1">
    <property type="nucleotide sequence ID" value="XM_047925204.1"/>
</dbReference>
<proteinExistence type="predicted"/>
<name>A0ABQ8K028_9APHY</name>
<evidence type="ECO:0000256" key="1">
    <source>
        <dbReference type="SAM" id="MobiDB-lite"/>
    </source>
</evidence>
<dbReference type="EMBL" id="JADCUA010000034">
    <property type="protein sequence ID" value="KAH9829996.1"/>
    <property type="molecule type" value="Genomic_DNA"/>
</dbReference>
<feature type="region of interest" description="Disordered" evidence="1">
    <location>
        <begin position="76"/>
        <end position="105"/>
    </location>
</feature>
<gene>
    <name evidence="2" type="ORF">C8Q71DRAFT_788195</name>
</gene>
<keyword evidence="3" id="KW-1185">Reference proteome</keyword>